<dbReference type="Proteomes" id="UP000077875">
    <property type="component" value="Chromosome"/>
</dbReference>
<feature type="transmembrane region" description="Helical" evidence="9">
    <location>
        <begin position="50"/>
        <end position="67"/>
    </location>
</feature>
<proteinExistence type="inferred from homology"/>
<dbReference type="GO" id="GO:0005886">
    <property type="term" value="C:plasma membrane"/>
    <property type="evidence" value="ECO:0007669"/>
    <property type="project" value="UniProtKB-SubCell"/>
</dbReference>
<dbReference type="InterPro" id="IPR055348">
    <property type="entry name" value="DctQ"/>
</dbReference>
<organism evidence="11 12">
    <name type="scientific">Halotalea alkalilenta</name>
    <dbReference type="NCBI Taxonomy" id="376489"/>
    <lineage>
        <taxon>Bacteria</taxon>
        <taxon>Pseudomonadati</taxon>
        <taxon>Pseudomonadota</taxon>
        <taxon>Gammaproteobacteria</taxon>
        <taxon>Oceanospirillales</taxon>
        <taxon>Halomonadaceae</taxon>
        <taxon>Halotalea</taxon>
    </lineage>
</organism>
<evidence type="ECO:0000256" key="2">
    <source>
        <dbReference type="ARBA" id="ARBA00022448"/>
    </source>
</evidence>
<dbReference type="InterPro" id="IPR007387">
    <property type="entry name" value="TRAP_DctQ"/>
</dbReference>
<keyword evidence="6 9" id="KW-1133">Transmembrane helix</keyword>
<dbReference type="Pfam" id="PF04290">
    <property type="entry name" value="DctQ"/>
    <property type="match status" value="1"/>
</dbReference>
<keyword evidence="5 9" id="KW-0812">Transmembrane</keyword>
<evidence type="ECO:0000256" key="6">
    <source>
        <dbReference type="ARBA" id="ARBA00022989"/>
    </source>
</evidence>
<name>A0A172YBD6_9GAMM</name>
<keyword evidence="2 9" id="KW-0813">Transport</keyword>
<evidence type="ECO:0000256" key="8">
    <source>
        <dbReference type="ARBA" id="ARBA00038436"/>
    </source>
</evidence>
<evidence type="ECO:0000313" key="11">
    <source>
        <dbReference type="EMBL" id="ANF56560.1"/>
    </source>
</evidence>
<dbReference type="PANTHER" id="PTHR35011">
    <property type="entry name" value="2,3-DIKETO-L-GULONATE TRAP TRANSPORTER SMALL PERMEASE PROTEIN YIAM"/>
    <property type="match status" value="1"/>
</dbReference>
<protein>
    <recommendedName>
        <fullName evidence="9">TRAP transporter small permease protein</fullName>
    </recommendedName>
</protein>
<feature type="domain" description="Tripartite ATP-independent periplasmic transporters DctQ component" evidence="10">
    <location>
        <begin position="26"/>
        <end position="159"/>
    </location>
</feature>
<comment type="subcellular location">
    <subcellularLocation>
        <location evidence="1 9">Cell inner membrane</location>
        <topology evidence="1 9">Multi-pass membrane protein</topology>
    </subcellularLocation>
</comment>
<dbReference type="PANTHER" id="PTHR35011:SF4">
    <property type="entry name" value="SLL1102 PROTEIN"/>
    <property type="match status" value="1"/>
</dbReference>
<comment type="similarity">
    <text evidence="8 9">Belongs to the TRAP transporter small permease family.</text>
</comment>
<sequence length="171" mass="18890">MMSVVHGIERIVEAVGWVARWCVLLLVLLVAFNVLGRNFLGFSSVAFQEFEWHLLSPIALIGMAYTLKHRADVRVDFLYEKFRPRVRAGIDLFSAIATCAVGGFIAWVAFPYVMQSYRIGEGSPDPGGLSYRYLLKSLLVIGFGLFALQGVADTLRALCTLATKEGGEQTP</sequence>
<reference evidence="11 12" key="1">
    <citation type="submission" date="2016-04" db="EMBL/GenBank/DDBJ databases">
        <title>Complete Genome Sequence of Halotalea alkalilenta IHB B 13600.</title>
        <authorList>
            <person name="Swarnkar M.K."/>
            <person name="Sharma A."/>
            <person name="Kaushal K."/>
            <person name="Soni R."/>
            <person name="Rana S."/>
            <person name="Singh A.K."/>
            <person name="Gulati A."/>
        </authorList>
    </citation>
    <scope>NUCLEOTIDE SEQUENCE [LARGE SCALE GENOMIC DNA]</scope>
    <source>
        <strain evidence="11 12">IHB B 13600</strain>
    </source>
</reference>
<feature type="transmembrane region" description="Helical" evidence="9">
    <location>
        <begin position="12"/>
        <end position="35"/>
    </location>
</feature>
<feature type="transmembrane region" description="Helical" evidence="9">
    <location>
        <begin position="88"/>
        <end position="110"/>
    </location>
</feature>
<dbReference type="GO" id="GO:0022857">
    <property type="term" value="F:transmembrane transporter activity"/>
    <property type="evidence" value="ECO:0007669"/>
    <property type="project" value="UniProtKB-UniRule"/>
</dbReference>
<feature type="transmembrane region" description="Helical" evidence="9">
    <location>
        <begin position="130"/>
        <end position="148"/>
    </location>
</feature>
<dbReference type="AlphaFoldDB" id="A0A172YBD6"/>
<keyword evidence="3" id="KW-1003">Cell membrane</keyword>
<evidence type="ECO:0000259" key="10">
    <source>
        <dbReference type="Pfam" id="PF04290"/>
    </source>
</evidence>
<dbReference type="KEGG" id="haa:A5892_02985"/>
<keyword evidence="4 9" id="KW-0997">Cell inner membrane</keyword>
<evidence type="ECO:0000256" key="1">
    <source>
        <dbReference type="ARBA" id="ARBA00004429"/>
    </source>
</evidence>
<dbReference type="STRING" id="376489.A5892_02985"/>
<evidence type="ECO:0000256" key="7">
    <source>
        <dbReference type="ARBA" id="ARBA00023136"/>
    </source>
</evidence>
<evidence type="ECO:0000256" key="9">
    <source>
        <dbReference type="RuleBase" id="RU369079"/>
    </source>
</evidence>
<keyword evidence="7 9" id="KW-0472">Membrane</keyword>
<comment type="subunit">
    <text evidence="9">The complex comprises the extracytoplasmic solute receptor protein and the two transmembrane proteins.</text>
</comment>
<evidence type="ECO:0000256" key="4">
    <source>
        <dbReference type="ARBA" id="ARBA00022519"/>
    </source>
</evidence>
<dbReference type="EMBL" id="CP015243">
    <property type="protein sequence ID" value="ANF56560.1"/>
    <property type="molecule type" value="Genomic_DNA"/>
</dbReference>
<accession>A0A172YBD6</accession>
<comment type="function">
    <text evidence="9">Part of the tripartite ATP-independent periplasmic (TRAP) transport system.</text>
</comment>
<gene>
    <name evidence="11" type="ORF">A5892_02985</name>
</gene>
<keyword evidence="12" id="KW-1185">Reference proteome</keyword>
<evidence type="ECO:0000256" key="5">
    <source>
        <dbReference type="ARBA" id="ARBA00022692"/>
    </source>
</evidence>
<evidence type="ECO:0000313" key="12">
    <source>
        <dbReference type="Proteomes" id="UP000077875"/>
    </source>
</evidence>
<evidence type="ECO:0000256" key="3">
    <source>
        <dbReference type="ARBA" id="ARBA00022475"/>
    </source>
</evidence>
<dbReference type="RefSeq" id="WP_064121538.1">
    <property type="nucleotide sequence ID" value="NZ_CP015243.1"/>
</dbReference>